<gene>
    <name evidence="8" type="ORF">SAMN05444167_0610</name>
</gene>
<dbReference type="EMBL" id="LT629690">
    <property type="protein sequence ID" value="SDE84649.1"/>
    <property type="molecule type" value="Genomic_DNA"/>
</dbReference>
<dbReference type="RefSeq" id="WP_231966705.1">
    <property type="nucleotide sequence ID" value="NZ_LT629690.1"/>
</dbReference>
<keyword evidence="2" id="KW-0479">Metal-binding</keyword>
<evidence type="ECO:0000256" key="4">
    <source>
        <dbReference type="ARBA" id="ARBA00023004"/>
    </source>
</evidence>
<evidence type="ECO:0000256" key="7">
    <source>
        <dbReference type="SAM" id="SignalP"/>
    </source>
</evidence>
<evidence type="ECO:0000256" key="1">
    <source>
        <dbReference type="ARBA" id="ARBA00022485"/>
    </source>
</evidence>
<dbReference type="AlphaFoldDB" id="A0A1G7G9D2"/>
<evidence type="ECO:0000313" key="9">
    <source>
        <dbReference type="Proteomes" id="UP000182427"/>
    </source>
</evidence>
<dbReference type="InterPro" id="IPR036188">
    <property type="entry name" value="FAD/NAD-bd_sf"/>
</dbReference>
<keyword evidence="1" id="KW-0004">4Fe-4S</keyword>
<dbReference type="Proteomes" id="UP000182427">
    <property type="component" value="Chromosome I"/>
</dbReference>
<keyword evidence="5" id="KW-0411">Iron-sulfur</keyword>
<dbReference type="GO" id="GO:0046872">
    <property type="term" value="F:metal ion binding"/>
    <property type="evidence" value="ECO:0007669"/>
    <property type="project" value="UniProtKB-KW"/>
</dbReference>
<dbReference type="GO" id="GO:0051539">
    <property type="term" value="F:4 iron, 4 sulfur cluster binding"/>
    <property type="evidence" value="ECO:0007669"/>
    <property type="project" value="UniProtKB-KW"/>
</dbReference>
<keyword evidence="7" id="KW-0732">Signal</keyword>
<reference evidence="8 9" key="1">
    <citation type="submission" date="2016-10" db="EMBL/GenBank/DDBJ databases">
        <authorList>
            <person name="de Groot N.N."/>
        </authorList>
    </citation>
    <scope>NUCLEOTIDE SEQUENCE [LARGE SCALE GENOMIC DNA]</scope>
    <source>
        <strain evidence="8 9">GAS232</strain>
    </source>
</reference>
<feature type="chain" id="PRO_5009241094" evidence="7">
    <location>
        <begin position="23"/>
        <end position="525"/>
    </location>
</feature>
<feature type="signal peptide" evidence="7">
    <location>
        <begin position="1"/>
        <end position="22"/>
    </location>
</feature>
<name>A0A1G7G9D2_9BACT</name>
<dbReference type="PANTHER" id="PTHR43498">
    <property type="entry name" value="FERREDOXIN:COB-COM HETERODISULFIDE REDUCTASE SUBUNIT A"/>
    <property type="match status" value="1"/>
</dbReference>
<organism evidence="8 9">
    <name type="scientific">Terriglobus roseus</name>
    <dbReference type="NCBI Taxonomy" id="392734"/>
    <lineage>
        <taxon>Bacteria</taxon>
        <taxon>Pseudomonadati</taxon>
        <taxon>Acidobacteriota</taxon>
        <taxon>Terriglobia</taxon>
        <taxon>Terriglobales</taxon>
        <taxon>Acidobacteriaceae</taxon>
        <taxon>Terriglobus</taxon>
    </lineage>
</organism>
<evidence type="ECO:0000313" key="8">
    <source>
        <dbReference type="EMBL" id="SDE84649.1"/>
    </source>
</evidence>
<dbReference type="SUPFAM" id="SSF51905">
    <property type="entry name" value="FAD/NAD(P)-binding domain"/>
    <property type="match status" value="1"/>
</dbReference>
<evidence type="ECO:0000256" key="6">
    <source>
        <dbReference type="SAM" id="MobiDB-lite"/>
    </source>
</evidence>
<dbReference type="Pfam" id="PF12831">
    <property type="entry name" value="FAD_oxidored"/>
    <property type="match status" value="1"/>
</dbReference>
<evidence type="ECO:0000256" key="5">
    <source>
        <dbReference type="ARBA" id="ARBA00023014"/>
    </source>
</evidence>
<keyword evidence="4" id="KW-0408">Iron</keyword>
<dbReference type="Gene3D" id="3.50.50.60">
    <property type="entry name" value="FAD/NAD(P)-binding domain"/>
    <property type="match status" value="1"/>
</dbReference>
<proteinExistence type="predicted"/>
<accession>A0A1G7G9D2</accession>
<dbReference type="InterPro" id="IPR039650">
    <property type="entry name" value="HdrA-like"/>
</dbReference>
<dbReference type="GO" id="GO:0016491">
    <property type="term" value="F:oxidoreductase activity"/>
    <property type="evidence" value="ECO:0007669"/>
    <property type="project" value="UniProtKB-KW"/>
</dbReference>
<evidence type="ECO:0000256" key="3">
    <source>
        <dbReference type="ARBA" id="ARBA00023002"/>
    </source>
</evidence>
<feature type="region of interest" description="Disordered" evidence="6">
    <location>
        <begin position="403"/>
        <end position="425"/>
    </location>
</feature>
<keyword evidence="3" id="KW-0560">Oxidoreductase</keyword>
<keyword evidence="9" id="KW-1185">Reference proteome</keyword>
<protein>
    <submittedName>
        <fullName evidence="8">FAD dependent oxidoreductase</fullName>
    </submittedName>
</protein>
<dbReference type="PANTHER" id="PTHR43498:SF1">
    <property type="entry name" value="COB--COM HETERODISULFIDE REDUCTASE IRON-SULFUR SUBUNIT A"/>
    <property type="match status" value="1"/>
</dbReference>
<sequence length="525" mass="58833">MRWKQFATAILATLSISNMGWAATPRQFDVVVYGTTASGVIAAISAARHGMNVALVGVDQHLGGMVSGGLSHSDRGKDAVIGGMSREFFERVGKHYNEPLEWNFEPRIAEQVFHEMLNETKVVYIPRTRLKEHGGVTMSKGDITSIALTNGDVLKAKVFMDTSYEGDLMNEAGVKYTWGREPESEYNESIAGVRGRQRPDHHFNVPVSPWASQGKLLPEVQNLPRGAMGSGDKYVQAYGFRMCLTNVKENMIPFPKPPGYDAYRYELLKRYIAALEKGEGHPPHIRELMIMSPLPNGKFDINSFGGFSTDHIGANWDYPSGSYARQQEIWKDHYNYDAGFFYFLANDPSVPKALHDEVNSYGLAKDEFVDEHGWPFQLYVREGRRMLGEYVMTQKDITTDVEKPDSIGMGSYQSDSHHVRRIPTPDGYVENEGEQYVITKPYEIPYRVMLPRGTQVKNLLVPVCFSASHVAYSTIRMEPQYMILGQAAGVASAIAVREKLAVGQVPVKEMQDILRSEKAVLSLPQ</sequence>
<evidence type="ECO:0000256" key="2">
    <source>
        <dbReference type="ARBA" id="ARBA00022723"/>
    </source>
</evidence>